<dbReference type="KEGG" id="mdb:OVN18_12225"/>
<keyword evidence="4" id="KW-1185">Reference proteome</keyword>
<proteinExistence type="predicted"/>
<organism evidence="3 4">
    <name type="scientific">Microcella daejeonensis</name>
    <dbReference type="NCBI Taxonomy" id="2994971"/>
    <lineage>
        <taxon>Bacteria</taxon>
        <taxon>Bacillati</taxon>
        <taxon>Actinomycetota</taxon>
        <taxon>Actinomycetes</taxon>
        <taxon>Micrococcales</taxon>
        <taxon>Microbacteriaceae</taxon>
        <taxon>Microcella</taxon>
    </lineage>
</organism>
<feature type="domain" description="DUF1206" evidence="2">
    <location>
        <begin position="51"/>
        <end position="116"/>
    </location>
</feature>
<keyword evidence="1" id="KW-1133">Transmembrane helix</keyword>
<reference evidence="3" key="1">
    <citation type="submission" date="2022-11" db="EMBL/GenBank/DDBJ databases">
        <title>Description of Microcella daejonensis nov. sp, isolated from riverside soil.</title>
        <authorList>
            <person name="Molina K.M."/>
            <person name="Kim S.B."/>
        </authorList>
    </citation>
    <scope>NUCLEOTIDE SEQUENCE</scope>
    <source>
        <strain evidence="3">MMS21-STM12</strain>
    </source>
</reference>
<keyword evidence="1" id="KW-0812">Transmembrane</keyword>
<name>A0A9E8MKP4_9MICO</name>
<feature type="domain" description="DUF1206" evidence="2">
    <location>
        <begin position="221"/>
        <end position="288"/>
    </location>
</feature>
<protein>
    <submittedName>
        <fullName evidence="3">DUF1206 domain-containing protein</fullName>
    </submittedName>
</protein>
<feature type="transmembrane region" description="Helical" evidence="1">
    <location>
        <begin position="214"/>
        <end position="239"/>
    </location>
</feature>
<keyword evidence="1" id="KW-0472">Membrane</keyword>
<feature type="transmembrane region" description="Helical" evidence="1">
    <location>
        <begin position="263"/>
        <end position="285"/>
    </location>
</feature>
<sequence>MAAPEHPLRPAARAVQALGPDTPLDPAIETSAGTARAAHSSRVFTILARSGWAVTGLLHLLIGGLAIALAVGNRDVRADEVGAFDALASPPLGGVLLAAVTISLAGLGVWMIADALLNQGPMRRPTSAVSSAAQGLMYLGIATLPLILLLGGELQSGGVARRLSADLLGTATGTVVLVLVGAGIAVAGGYFVVKGLLRRFSWELRPLPPRRGRAVRIAGLIGYVARGIAFLLLAGLIIVETLQADADGLTGLDGAFSAVREVFLGPIILGIIGAGLIVYGLYGFARARLSRI</sequence>
<evidence type="ECO:0000256" key="1">
    <source>
        <dbReference type="SAM" id="Phobius"/>
    </source>
</evidence>
<dbReference type="EMBL" id="CP113089">
    <property type="protein sequence ID" value="WAB81288.1"/>
    <property type="molecule type" value="Genomic_DNA"/>
</dbReference>
<dbReference type="InterPro" id="IPR009597">
    <property type="entry name" value="DUF1206"/>
</dbReference>
<dbReference type="Proteomes" id="UP001164706">
    <property type="component" value="Chromosome"/>
</dbReference>
<dbReference type="Pfam" id="PF06724">
    <property type="entry name" value="DUF1206"/>
    <property type="match status" value="2"/>
</dbReference>
<dbReference type="AlphaFoldDB" id="A0A9E8MKP4"/>
<gene>
    <name evidence="3" type="ORF">OVN18_12225</name>
</gene>
<evidence type="ECO:0000313" key="3">
    <source>
        <dbReference type="EMBL" id="WAB81288.1"/>
    </source>
</evidence>
<dbReference type="RefSeq" id="WP_267781035.1">
    <property type="nucleotide sequence ID" value="NZ_CP113089.1"/>
</dbReference>
<evidence type="ECO:0000259" key="2">
    <source>
        <dbReference type="Pfam" id="PF06724"/>
    </source>
</evidence>
<accession>A0A9E8MKP4</accession>
<feature type="transmembrane region" description="Helical" evidence="1">
    <location>
        <begin position="129"/>
        <end position="151"/>
    </location>
</feature>
<evidence type="ECO:0000313" key="4">
    <source>
        <dbReference type="Proteomes" id="UP001164706"/>
    </source>
</evidence>
<feature type="transmembrane region" description="Helical" evidence="1">
    <location>
        <begin position="92"/>
        <end position="117"/>
    </location>
</feature>
<feature type="transmembrane region" description="Helical" evidence="1">
    <location>
        <begin position="171"/>
        <end position="193"/>
    </location>
</feature>
<feature type="transmembrane region" description="Helical" evidence="1">
    <location>
        <begin position="51"/>
        <end position="72"/>
    </location>
</feature>